<dbReference type="InterPro" id="IPR008268">
    <property type="entry name" value="Peptidase_S16_AS"/>
</dbReference>
<dbReference type="InterPro" id="IPR014721">
    <property type="entry name" value="Ribsml_uS5_D2-typ_fold_subgr"/>
</dbReference>
<evidence type="ECO:0000256" key="14">
    <source>
        <dbReference type="RuleBase" id="RU000591"/>
    </source>
</evidence>
<evidence type="ECO:0000256" key="9">
    <source>
        <dbReference type="HAMAP-Rule" id="MF_01973"/>
    </source>
</evidence>
<reference evidence="18" key="1">
    <citation type="journal article" date="2013" name="Stand. Genomic Sci.">
        <title>Complete genome sequence of the halophilic bacterium Spirochaeta africana type strain (Z-7692(T)) from the alkaline Lake Magadi in the East African Rift.</title>
        <authorList>
            <person name="Liolos K."/>
            <person name="Abt B."/>
            <person name="Scheuner C."/>
            <person name="Teshima H."/>
            <person name="Held B."/>
            <person name="Lapidus A."/>
            <person name="Nolan M."/>
            <person name="Lucas S."/>
            <person name="Deshpande S."/>
            <person name="Cheng J.F."/>
            <person name="Tapia R."/>
            <person name="Goodwin L.A."/>
            <person name="Pitluck S."/>
            <person name="Pagani I."/>
            <person name="Ivanova N."/>
            <person name="Mavromatis K."/>
            <person name="Mikhailova N."/>
            <person name="Huntemann M."/>
            <person name="Pati A."/>
            <person name="Chen A."/>
            <person name="Palaniappan K."/>
            <person name="Land M."/>
            <person name="Rohde M."/>
            <person name="Tindall B.J."/>
            <person name="Detter J.C."/>
            <person name="Goker M."/>
            <person name="Bristow J."/>
            <person name="Eisen J.A."/>
            <person name="Markowitz V."/>
            <person name="Hugenholtz P."/>
            <person name="Woyke T."/>
            <person name="Klenk H.P."/>
            <person name="Kyrpides N.C."/>
        </authorList>
    </citation>
    <scope>NUCLEOTIDE SEQUENCE</scope>
    <source>
        <strain evidence="18">ATCC 700263 / DSM 8902 / Z-7692</strain>
    </source>
</reference>
<dbReference type="KEGG" id="sfc:Spiaf_1138"/>
<keyword evidence="5 9" id="KW-0378">Hydrolase</keyword>
<keyword evidence="6 9" id="KW-0720">Serine protease</keyword>
<dbReference type="EMBL" id="CP003282">
    <property type="protein sequence ID" value="AFG37222.1"/>
    <property type="molecule type" value="Genomic_DNA"/>
</dbReference>
<evidence type="ECO:0000313" key="17">
    <source>
        <dbReference type="EMBL" id="AFG37222.1"/>
    </source>
</evidence>
<dbReference type="EC" id="3.4.21.53" evidence="9 10"/>
<dbReference type="Proteomes" id="UP000007383">
    <property type="component" value="Chromosome"/>
</dbReference>
<dbReference type="Pfam" id="PF05362">
    <property type="entry name" value="Lon_C"/>
    <property type="match status" value="1"/>
</dbReference>
<proteinExistence type="evidence at transcript level"/>
<dbReference type="GO" id="GO:0005737">
    <property type="term" value="C:cytoplasm"/>
    <property type="evidence" value="ECO:0007669"/>
    <property type="project" value="UniProtKB-SubCell"/>
</dbReference>
<dbReference type="PROSITE" id="PS01046">
    <property type="entry name" value="LON_SER"/>
    <property type="match status" value="1"/>
</dbReference>
<dbReference type="PRINTS" id="PR00830">
    <property type="entry name" value="ENDOLAPTASE"/>
</dbReference>
<dbReference type="PROSITE" id="PS51787">
    <property type="entry name" value="LON_N"/>
    <property type="match status" value="1"/>
</dbReference>
<dbReference type="PANTHER" id="PTHR10046">
    <property type="entry name" value="ATP DEPENDENT LON PROTEASE FAMILY MEMBER"/>
    <property type="match status" value="1"/>
</dbReference>
<evidence type="ECO:0000256" key="12">
    <source>
        <dbReference type="PIRSR" id="PIRSR001174-2"/>
    </source>
</evidence>
<dbReference type="InterPro" id="IPR008269">
    <property type="entry name" value="Lon_proteolytic"/>
</dbReference>
<comment type="catalytic activity">
    <reaction evidence="9 10 13">
        <text>Hydrolysis of proteins in presence of ATP.</text>
        <dbReference type="EC" id="3.4.21.53"/>
    </reaction>
</comment>
<dbReference type="OrthoDB" id="9803599at2"/>
<comment type="induction">
    <text evidence="9">By heat shock.</text>
</comment>
<dbReference type="eggNOG" id="COG0466">
    <property type="taxonomic scope" value="Bacteria"/>
</dbReference>
<evidence type="ECO:0000256" key="13">
    <source>
        <dbReference type="PROSITE-ProRule" id="PRU01122"/>
    </source>
</evidence>
<dbReference type="GO" id="GO:0043565">
    <property type="term" value="F:sequence-specific DNA binding"/>
    <property type="evidence" value="ECO:0007669"/>
    <property type="project" value="UniProtKB-UniRule"/>
</dbReference>
<dbReference type="FunFam" id="3.40.50.300:FF:000382">
    <property type="entry name" value="Lon protease homolog 2, peroxisomal"/>
    <property type="match status" value="1"/>
</dbReference>
<evidence type="ECO:0000256" key="2">
    <source>
        <dbReference type="ARBA" id="ARBA00022490"/>
    </source>
</evidence>
<dbReference type="GO" id="GO:0034605">
    <property type="term" value="P:cellular response to heat"/>
    <property type="evidence" value="ECO:0007669"/>
    <property type="project" value="UniProtKB-UniRule"/>
</dbReference>
<dbReference type="GO" id="GO:0005524">
    <property type="term" value="F:ATP binding"/>
    <property type="evidence" value="ECO:0007669"/>
    <property type="project" value="UniProtKB-UniRule"/>
</dbReference>
<dbReference type="HAMAP" id="MF_01973">
    <property type="entry name" value="lon_bact"/>
    <property type="match status" value="1"/>
</dbReference>
<keyword evidence="18" id="KW-1185">Reference proteome</keyword>
<keyword evidence="7 9" id="KW-0067">ATP-binding</keyword>
<dbReference type="PROSITE" id="PS51786">
    <property type="entry name" value="LON_PROTEOLYTIC"/>
    <property type="match status" value="1"/>
</dbReference>
<dbReference type="GO" id="GO:0004252">
    <property type="term" value="F:serine-type endopeptidase activity"/>
    <property type="evidence" value="ECO:0007669"/>
    <property type="project" value="UniProtKB-UniRule"/>
</dbReference>
<keyword evidence="2 9" id="KW-0963">Cytoplasm</keyword>
<dbReference type="InterPro" id="IPR003593">
    <property type="entry name" value="AAA+_ATPase"/>
</dbReference>
<dbReference type="GO" id="GO:0006515">
    <property type="term" value="P:protein quality control for misfolded or incompletely synthesized proteins"/>
    <property type="evidence" value="ECO:0007669"/>
    <property type="project" value="UniProtKB-UniRule"/>
</dbReference>
<dbReference type="InterPro" id="IPR046336">
    <property type="entry name" value="Lon_prtase_N_sf"/>
</dbReference>
<evidence type="ECO:0000259" key="15">
    <source>
        <dbReference type="PROSITE" id="PS51786"/>
    </source>
</evidence>
<dbReference type="FunFam" id="1.20.5.5270:FF:000002">
    <property type="entry name" value="Lon protease homolog"/>
    <property type="match status" value="1"/>
</dbReference>
<keyword evidence="4 9" id="KW-0547">Nucleotide-binding</keyword>
<feature type="binding site" evidence="9 12">
    <location>
        <begin position="362"/>
        <end position="369"/>
    </location>
    <ligand>
        <name>ATP</name>
        <dbReference type="ChEBI" id="CHEBI:30616"/>
    </ligand>
</feature>
<evidence type="ECO:0000259" key="16">
    <source>
        <dbReference type="PROSITE" id="PS51787"/>
    </source>
</evidence>
<sequence>MKLFDRSSSKAAPQELPLLPSPDIVLFPHMVGPFFIGKDAGVESINSAMSEDRRVVVVPQLEDPGGSGKPAEQTLNPVGTVARILQVMKLPNGSTRVLLEGEYRVKIDSYTQLVPPLRARLATIPAGKPPENTANLMRAIQDSFSNLVKGSKRVNPEVLRQVERADAPDRLVDLVVGHSSLSREKKLELLNSEDTSFRLEETAVVIDSEIEVQTLRKEISDRVKQRMERSQKEYFLNEQLKEINKELGKESDDSSGARELAKALDELELPPEVEEKARKELKRLERMQPMAPEAGILRTYIEWIIDLPWSETGGEIPSIDDAAAILDQDHYNMEKPKQRILEYIAIKALNPNVKGPILCFVGPPGTGKTSLGKSMARALGREFTRISLGGVRDEAEIRGHRKTYVGALPGKIIQGLRRLKTTNPVFLLDEIDKISSDHRGDPSSALLEVLDPEQNNTFMDHYLEVPYDLSRIVFVTTANSLHTIPHPLRDRMEIIEVPGYTEYEKAKISEQFLIPKQQRENGLDWAEIRFQPSAVRTVIHEYTMESGVRSLERHIASIMRKIAREAVAAGYPAKAEEEPYSYQVTPPRVRSFLGKRTARRDLLVTEQRVGMALGMAWTEHGGTLLPVEVSLFPGKADFILTGNLGDVMKESARLAHTFLRSHADSFPGLGSDAFEQNIHIHVPEGAIPKDGPSAGITITAALLSAMSGQPLQPGWAMTGEITLTGRLLPVGGIKEKVLAAHRNEIKSIILPAENKHDADELPKEIRQQTTFHFPATIQEALRLLLGDDAYAE</sequence>
<evidence type="ECO:0000313" key="18">
    <source>
        <dbReference type="Proteomes" id="UP000007383"/>
    </source>
</evidence>
<dbReference type="Gene3D" id="3.30.230.10">
    <property type="match status" value="1"/>
</dbReference>
<dbReference type="InterPro" id="IPR004815">
    <property type="entry name" value="Lon_bac/euk-typ"/>
</dbReference>
<dbReference type="InterPro" id="IPR027065">
    <property type="entry name" value="Lon_Prtase"/>
</dbReference>
<comment type="similarity">
    <text evidence="9 10 13 14">Belongs to the peptidase S16 family.</text>
</comment>
<feature type="domain" description="Lon proteolytic" evidence="15">
    <location>
        <begin position="606"/>
        <end position="787"/>
    </location>
</feature>
<dbReference type="SMART" id="SM00464">
    <property type="entry name" value="LON"/>
    <property type="match status" value="1"/>
</dbReference>
<dbReference type="Gene3D" id="2.30.130.40">
    <property type="entry name" value="LON domain-like"/>
    <property type="match status" value="1"/>
</dbReference>
<dbReference type="SUPFAM" id="SSF88697">
    <property type="entry name" value="PUA domain-like"/>
    <property type="match status" value="1"/>
</dbReference>
<accession>H9UI79</accession>
<evidence type="ECO:0000256" key="8">
    <source>
        <dbReference type="ARBA" id="ARBA00023016"/>
    </source>
</evidence>
<name>H9UI79_SPIAZ</name>
<dbReference type="InterPro" id="IPR020568">
    <property type="entry name" value="Ribosomal_Su5_D2-typ_SF"/>
</dbReference>
<dbReference type="Pfam" id="PF22667">
    <property type="entry name" value="Lon_lid"/>
    <property type="match status" value="1"/>
</dbReference>
<dbReference type="SUPFAM" id="SSF52540">
    <property type="entry name" value="P-loop containing nucleoside triphosphate hydrolases"/>
    <property type="match status" value="1"/>
</dbReference>
<evidence type="ECO:0000256" key="10">
    <source>
        <dbReference type="PIRNR" id="PIRNR001174"/>
    </source>
</evidence>
<comment type="subcellular location">
    <subcellularLocation>
        <location evidence="1 9 10">Cytoplasm</location>
    </subcellularLocation>
</comment>
<dbReference type="Gene3D" id="3.40.50.300">
    <property type="entry name" value="P-loop containing nucleotide triphosphate hydrolases"/>
    <property type="match status" value="1"/>
</dbReference>
<dbReference type="NCBIfam" id="TIGR00763">
    <property type="entry name" value="lon"/>
    <property type="match status" value="1"/>
</dbReference>
<dbReference type="Pfam" id="PF00004">
    <property type="entry name" value="AAA"/>
    <property type="match status" value="1"/>
</dbReference>
<evidence type="ECO:0000256" key="3">
    <source>
        <dbReference type="ARBA" id="ARBA00022670"/>
    </source>
</evidence>
<dbReference type="RefSeq" id="WP_014455211.1">
    <property type="nucleotide sequence ID" value="NC_017098.1"/>
</dbReference>
<feature type="active site" evidence="9 11">
    <location>
        <position position="693"/>
    </location>
</feature>
<evidence type="ECO:0000256" key="11">
    <source>
        <dbReference type="PIRSR" id="PIRSR001174-1"/>
    </source>
</evidence>
<organism evidence="17 18">
    <name type="scientific">Spirochaeta africana (strain ATCC 700263 / DSM 8902 / Z-7692)</name>
    <dbReference type="NCBI Taxonomy" id="889378"/>
    <lineage>
        <taxon>Bacteria</taxon>
        <taxon>Pseudomonadati</taxon>
        <taxon>Spirochaetota</taxon>
        <taxon>Spirochaetia</taxon>
        <taxon>Spirochaetales</taxon>
        <taxon>Spirochaetaceae</taxon>
        <taxon>Spirochaeta</taxon>
    </lineage>
</organism>
<dbReference type="SUPFAM" id="SSF54211">
    <property type="entry name" value="Ribosomal protein S5 domain 2-like"/>
    <property type="match status" value="1"/>
</dbReference>
<comment type="subunit">
    <text evidence="9 10">Homohexamer. Organized in a ring with a central cavity.</text>
</comment>
<dbReference type="InterPro" id="IPR003111">
    <property type="entry name" value="Lon_prtase_N"/>
</dbReference>
<evidence type="ECO:0000256" key="7">
    <source>
        <dbReference type="ARBA" id="ARBA00022840"/>
    </source>
</evidence>
<dbReference type="GO" id="GO:0004176">
    <property type="term" value="F:ATP-dependent peptidase activity"/>
    <property type="evidence" value="ECO:0007669"/>
    <property type="project" value="UniProtKB-UniRule"/>
</dbReference>
<feature type="active site" evidence="9 11">
    <location>
        <position position="736"/>
    </location>
</feature>
<dbReference type="PATRIC" id="fig|889378.3.peg.1142"/>
<dbReference type="Pfam" id="PF02190">
    <property type="entry name" value="LON_substr_bdg"/>
    <property type="match status" value="1"/>
</dbReference>
<keyword evidence="3 9" id="KW-0645">Protease</keyword>
<comment type="function">
    <text evidence="9">ATP-dependent serine protease that mediates the selective degradation of mutant and abnormal proteins as well as certain short-lived regulatory proteins. Required for cellular homeostasis and for survival from DNA damage and developmental changes induced by stress. Degrades polypeptides processively to yield small peptide fragments that are 5 to 10 amino acids long. Binds to DNA in a double-stranded, site-specific manner.</text>
</comment>
<keyword evidence="8 9" id="KW-0346">Stress response</keyword>
<dbReference type="GO" id="GO:0016887">
    <property type="term" value="F:ATP hydrolysis activity"/>
    <property type="evidence" value="ECO:0007669"/>
    <property type="project" value="UniProtKB-UniRule"/>
</dbReference>
<dbReference type="InterPro" id="IPR054594">
    <property type="entry name" value="Lon_lid"/>
</dbReference>
<feature type="domain" description="Lon N-terminal" evidence="16">
    <location>
        <begin position="16"/>
        <end position="210"/>
    </location>
</feature>
<evidence type="ECO:0000256" key="6">
    <source>
        <dbReference type="ARBA" id="ARBA00022825"/>
    </source>
</evidence>
<dbReference type="AlphaFoldDB" id="H9UI79"/>
<dbReference type="Gene3D" id="1.20.5.5270">
    <property type="match status" value="1"/>
</dbReference>
<dbReference type="Gene3D" id="1.20.58.1480">
    <property type="match status" value="1"/>
</dbReference>
<dbReference type="InterPro" id="IPR027417">
    <property type="entry name" value="P-loop_NTPase"/>
</dbReference>
<evidence type="ECO:0000256" key="1">
    <source>
        <dbReference type="ARBA" id="ARBA00004496"/>
    </source>
</evidence>
<evidence type="ECO:0000256" key="4">
    <source>
        <dbReference type="ARBA" id="ARBA00022741"/>
    </source>
</evidence>
<dbReference type="InterPro" id="IPR015947">
    <property type="entry name" value="PUA-like_sf"/>
</dbReference>
<dbReference type="CDD" id="cd19500">
    <property type="entry name" value="RecA-like_Lon"/>
    <property type="match status" value="1"/>
</dbReference>
<dbReference type="STRING" id="889378.Spiaf_1138"/>
<dbReference type="InterPro" id="IPR027543">
    <property type="entry name" value="Lon_bac"/>
</dbReference>
<dbReference type="PIRSF" id="PIRSF001174">
    <property type="entry name" value="Lon_proteas"/>
    <property type="match status" value="1"/>
</dbReference>
<dbReference type="InterPro" id="IPR003959">
    <property type="entry name" value="ATPase_AAA_core"/>
</dbReference>
<dbReference type="Gene3D" id="1.10.8.60">
    <property type="match status" value="1"/>
</dbReference>
<dbReference type="SMART" id="SM00382">
    <property type="entry name" value="AAA"/>
    <property type="match status" value="1"/>
</dbReference>
<protein>
    <recommendedName>
        <fullName evidence="9 10">Lon protease</fullName>
        <ecNumber evidence="9 10">3.4.21.53</ecNumber>
    </recommendedName>
    <alternativeName>
        <fullName evidence="9">ATP-dependent protease La</fullName>
    </alternativeName>
</protein>
<gene>
    <name evidence="9" type="primary">lon</name>
    <name evidence="17" type="ordered locus">Spiaf_1138</name>
</gene>
<dbReference type="HOGENOM" id="CLU_004109_4_3_12"/>
<evidence type="ECO:0000256" key="5">
    <source>
        <dbReference type="ARBA" id="ARBA00022801"/>
    </source>
</evidence>